<dbReference type="GO" id="GO:0003700">
    <property type="term" value="F:DNA-binding transcription factor activity"/>
    <property type="evidence" value="ECO:0007669"/>
    <property type="project" value="InterPro"/>
</dbReference>
<keyword evidence="1" id="KW-0805">Transcription regulation</keyword>
<accession>A0A844HLD2</accession>
<dbReference type="SUPFAM" id="SSF48008">
    <property type="entry name" value="GntR ligand-binding domain-like"/>
    <property type="match status" value="1"/>
</dbReference>
<evidence type="ECO:0000313" key="5">
    <source>
        <dbReference type="EMBL" id="MTH61073.1"/>
    </source>
</evidence>
<evidence type="ECO:0000256" key="2">
    <source>
        <dbReference type="ARBA" id="ARBA00023125"/>
    </source>
</evidence>
<evidence type="ECO:0000256" key="3">
    <source>
        <dbReference type="ARBA" id="ARBA00023163"/>
    </source>
</evidence>
<evidence type="ECO:0000313" key="6">
    <source>
        <dbReference type="Proteomes" id="UP000449846"/>
    </source>
</evidence>
<keyword evidence="3" id="KW-0804">Transcription</keyword>
<dbReference type="InterPro" id="IPR036388">
    <property type="entry name" value="WH-like_DNA-bd_sf"/>
</dbReference>
<dbReference type="Proteomes" id="UP000449846">
    <property type="component" value="Unassembled WGS sequence"/>
</dbReference>
<dbReference type="RefSeq" id="WP_155041005.1">
    <property type="nucleotide sequence ID" value="NZ_JBHGCD010000030.1"/>
</dbReference>
<dbReference type="InterPro" id="IPR036390">
    <property type="entry name" value="WH_DNA-bd_sf"/>
</dbReference>
<dbReference type="Pfam" id="PF00392">
    <property type="entry name" value="GntR"/>
    <property type="match status" value="1"/>
</dbReference>
<keyword evidence="2" id="KW-0238">DNA-binding</keyword>
<dbReference type="InterPro" id="IPR000524">
    <property type="entry name" value="Tscrpt_reg_HTH_GntR"/>
</dbReference>
<dbReference type="EMBL" id="WMIG01000012">
    <property type="protein sequence ID" value="MTH61073.1"/>
    <property type="molecule type" value="Genomic_DNA"/>
</dbReference>
<dbReference type="OrthoDB" id="9815654at2"/>
<evidence type="ECO:0000256" key="1">
    <source>
        <dbReference type="ARBA" id="ARBA00023015"/>
    </source>
</evidence>
<gene>
    <name evidence="5" type="ORF">GL300_17840</name>
</gene>
<dbReference type="Gene3D" id="1.10.10.10">
    <property type="entry name" value="Winged helix-like DNA-binding domain superfamily/Winged helix DNA-binding domain"/>
    <property type="match status" value="1"/>
</dbReference>
<organism evidence="5 6">
    <name type="scientific">Paracoccus litorisediminis</name>
    <dbReference type="NCBI Taxonomy" id="2006130"/>
    <lineage>
        <taxon>Bacteria</taxon>
        <taxon>Pseudomonadati</taxon>
        <taxon>Pseudomonadota</taxon>
        <taxon>Alphaproteobacteria</taxon>
        <taxon>Rhodobacterales</taxon>
        <taxon>Paracoccaceae</taxon>
        <taxon>Paracoccus</taxon>
    </lineage>
</organism>
<reference evidence="5 6" key="1">
    <citation type="submission" date="2019-11" db="EMBL/GenBank/DDBJ databases">
        <authorList>
            <person name="Dong K."/>
        </authorList>
    </citation>
    <scope>NUCLEOTIDE SEQUENCE [LARGE SCALE GENOMIC DNA]</scope>
    <source>
        <strain evidence="5 6">NBRC 112902</strain>
    </source>
</reference>
<dbReference type="AlphaFoldDB" id="A0A844HLD2"/>
<name>A0A844HLD2_9RHOB</name>
<evidence type="ECO:0000259" key="4">
    <source>
        <dbReference type="SMART" id="SM00895"/>
    </source>
</evidence>
<dbReference type="SUPFAM" id="SSF46785">
    <property type="entry name" value="Winged helix' DNA-binding domain"/>
    <property type="match status" value="1"/>
</dbReference>
<protein>
    <submittedName>
        <fullName evidence="5">FCD domain-containing protein</fullName>
    </submittedName>
</protein>
<comment type="caution">
    <text evidence="5">The sequence shown here is derived from an EMBL/GenBank/DDBJ whole genome shotgun (WGS) entry which is preliminary data.</text>
</comment>
<dbReference type="PANTHER" id="PTHR43537">
    <property type="entry name" value="TRANSCRIPTIONAL REGULATOR, GNTR FAMILY"/>
    <property type="match status" value="1"/>
</dbReference>
<dbReference type="InterPro" id="IPR011711">
    <property type="entry name" value="GntR_C"/>
</dbReference>
<dbReference type="InterPro" id="IPR008920">
    <property type="entry name" value="TF_FadR/GntR_C"/>
</dbReference>
<feature type="domain" description="GntR C-terminal" evidence="4">
    <location>
        <begin position="82"/>
        <end position="205"/>
    </location>
</feature>
<dbReference type="Gene3D" id="1.20.120.530">
    <property type="entry name" value="GntR ligand-binding domain-like"/>
    <property type="match status" value="1"/>
</dbReference>
<dbReference type="PANTHER" id="PTHR43537:SF39">
    <property type="entry name" value="HTH-TYPE TRANSCRIPTIONAL REGULATOR MCBR"/>
    <property type="match status" value="1"/>
</dbReference>
<keyword evidence="6" id="KW-1185">Reference proteome</keyword>
<proteinExistence type="predicted"/>
<sequence length="220" mass="24785">MLETVRNEPSHLNIYRRVRQMVLTGDVAPGQPITIQGLVSLTEGGVTQVREAIRRLVSEGALQTHDNRRVSVPVLRLPQLDELCFARVALEPDLARRAALRIDETGIVQLEQIDDMLDDAMRQGSVHGYMLHNYRFHNALYAHARTEILQDMVEMLWLRTAPALRVMCGRFGTSNLPDMHRAAIDALRRRDPDAVAEAIRSDILQGMENVRSVLTSGTDD</sequence>
<dbReference type="GO" id="GO:0003677">
    <property type="term" value="F:DNA binding"/>
    <property type="evidence" value="ECO:0007669"/>
    <property type="project" value="UniProtKB-KW"/>
</dbReference>
<dbReference type="SMART" id="SM00895">
    <property type="entry name" value="FCD"/>
    <property type="match status" value="1"/>
</dbReference>
<dbReference type="Pfam" id="PF07729">
    <property type="entry name" value="FCD"/>
    <property type="match status" value="1"/>
</dbReference>